<feature type="domain" description="Nitrogen regulatory protein areA GATA-like" evidence="2">
    <location>
        <begin position="37"/>
        <end position="64"/>
    </location>
</feature>
<dbReference type="EMBL" id="KZ613524">
    <property type="protein sequence ID" value="PMD14224.1"/>
    <property type="molecule type" value="Genomic_DNA"/>
</dbReference>
<feature type="region of interest" description="Disordered" evidence="1">
    <location>
        <begin position="448"/>
        <end position="524"/>
    </location>
</feature>
<feature type="compositionally biased region" description="Polar residues" evidence="1">
    <location>
        <begin position="489"/>
        <end position="501"/>
    </location>
</feature>
<feature type="compositionally biased region" description="Polar residues" evidence="1">
    <location>
        <begin position="306"/>
        <end position="316"/>
    </location>
</feature>
<name>A0A2J6PJP6_9HELO</name>
<dbReference type="Proteomes" id="UP000235672">
    <property type="component" value="Unassembled WGS sequence"/>
</dbReference>
<evidence type="ECO:0000313" key="4">
    <source>
        <dbReference type="Proteomes" id="UP000235672"/>
    </source>
</evidence>
<feature type="compositionally biased region" description="Basic and acidic residues" evidence="1">
    <location>
        <begin position="504"/>
        <end position="524"/>
    </location>
</feature>
<feature type="region of interest" description="Disordered" evidence="1">
    <location>
        <begin position="86"/>
        <end position="353"/>
    </location>
</feature>
<keyword evidence="4" id="KW-1185">Reference proteome</keyword>
<feature type="compositionally biased region" description="Low complexity" evidence="1">
    <location>
        <begin position="178"/>
        <end position="193"/>
    </location>
</feature>
<feature type="compositionally biased region" description="Polar residues" evidence="1">
    <location>
        <begin position="236"/>
        <end position="259"/>
    </location>
</feature>
<reference evidence="3 4" key="1">
    <citation type="submission" date="2016-05" db="EMBL/GenBank/DDBJ databases">
        <title>A degradative enzymes factory behind the ericoid mycorrhizal symbiosis.</title>
        <authorList>
            <consortium name="DOE Joint Genome Institute"/>
            <person name="Martino E."/>
            <person name="Morin E."/>
            <person name="Grelet G."/>
            <person name="Kuo A."/>
            <person name="Kohler A."/>
            <person name="Daghino S."/>
            <person name="Barry K."/>
            <person name="Choi C."/>
            <person name="Cichocki N."/>
            <person name="Clum A."/>
            <person name="Copeland A."/>
            <person name="Hainaut M."/>
            <person name="Haridas S."/>
            <person name="Labutti K."/>
            <person name="Lindquist E."/>
            <person name="Lipzen A."/>
            <person name="Khouja H.-R."/>
            <person name="Murat C."/>
            <person name="Ohm R."/>
            <person name="Olson A."/>
            <person name="Spatafora J."/>
            <person name="Veneault-Fourrey C."/>
            <person name="Henrissat B."/>
            <person name="Grigoriev I."/>
            <person name="Martin F."/>
            <person name="Perotto S."/>
        </authorList>
    </citation>
    <scope>NUCLEOTIDE SEQUENCE [LARGE SCALE GENOMIC DNA]</scope>
    <source>
        <strain evidence="3 4">UAMH 7357</strain>
    </source>
</reference>
<evidence type="ECO:0000259" key="2">
    <source>
        <dbReference type="Pfam" id="PF08550"/>
    </source>
</evidence>
<feature type="compositionally biased region" description="Basic and acidic residues" evidence="1">
    <location>
        <begin position="336"/>
        <end position="350"/>
    </location>
</feature>
<proteinExistence type="predicted"/>
<gene>
    <name evidence="3" type="ORF">NA56DRAFT_400523</name>
</gene>
<dbReference type="AlphaFoldDB" id="A0A2J6PJP6"/>
<dbReference type="STRING" id="1745343.A0A2J6PJP6"/>
<evidence type="ECO:0000313" key="3">
    <source>
        <dbReference type="EMBL" id="PMD14224.1"/>
    </source>
</evidence>
<feature type="compositionally biased region" description="Basic residues" evidence="1">
    <location>
        <begin position="213"/>
        <end position="230"/>
    </location>
</feature>
<feature type="compositionally biased region" description="Polar residues" evidence="1">
    <location>
        <begin position="103"/>
        <end position="120"/>
    </location>
</feature>
<sequence length="524" mass="56882">MSLILPKGVIRNSAEINGSIERINQEPLDLADIAKFWKVYTTTKRRLLDPTAERLENYWWRIWGSRKKELKGATIARLFAHISDGQTFVPLRGPPNRDEGTPPLNTSIRNRPGASSTTALNRADQSRPSTTSSSTTSRNPVPMPHPILKKSRGPSMGGPRPTARFISPPESDGEADPSSSVSTNSQTNSHVVVEPPSPESQNVKLDRKSSPSGKKKGGFVASGRKKRPVIVKRQNSHTSQSSSETVPTIVTVQSSSGRTAPSILDNPPPSRFQENFSLSPDRSKSPKKRNTLRVSDSKRTPPRNADVSSAGKTSPSDAFGKRHSSSGDPGPSTQLRRIENLQSEEVHSEDLTAEGLEEIEVQRALLIEANARVTKEPRRGPLPATSDGFRVLPRALRPHSEEKVDQKSLGAVQLLDHETKGKASLAPTLTDATGQVNLGDVGVATTAVTSKSAAKKDKGKGRDAEDSPNAKMFAKRPIQPALPAELPDSTGSLMRSKSQLTLLLERDKARNGEHKSENEKGNRK</sequence>
<dbReference type="Pfam" id="PF08550">
    <property type="entry name" value="GATA_AreA"/>
    <property type="match status" value="1"/>
</dbReference>
<accession>A0A2J6PJP6</accession>
<organism evidence="3 4">
    <name type="scientific">Hyaloscypha hepaticicola</name>
    <dbReference type="NCBI Taxonomy" id="2082293"/>
    <lineage>
        <taxon>Eukaryota</taxon>
        <taxon>Fungi</taxon>
        <taxon>Dikarya</taxon>
        <taxon>Ascomycota</taxon>
        <taxon>Pezizomycotina</taxon>
        <taxon>Leotiomycetes</taxon>
        <taxon>Helotiales</taxon>
        <taxon>Hyaloscyphaceae</taxon>
        <taxon>Hyaloscypha</taxon>
    </lineage>
</organism>
<dbReference type="InterPro" id="IPR013860">
    <property type="entry name" value="AreA_GATA"/>
</dbReference>
<feature type="compositionally biased region" description="Basic and acidic residues" evidence="1">
    <location>
        <begin position="454"/>
        <end position="465"/>
    </location>
</feature>
<protein>
    <recommendedName>
        <fullName evidence="2">Nitrogen regulatory protein areA GATA-like domain-containing protein</fullName>
    </recommendedName>
</protein>
<dbReference type="OrthoDB" id="5424234at2759"/>
<evidence type="ECO:0000256" key="1">
    <source>
        <dbReference type="SAM" id="MobiDB-lite"/>
    </source>
</evidence>